<organism evidence="1 3">
    <name type="scientific">Orrella dioscoreae</name>
    <dbReference type="NCBI Taxonomy" id="1851544"/>
    <lineage>
        <taxon>Bacteria</taxon>
        <taxon>Pseudomonadati</taxon>
        <taxon>Pseudomonadota</taxon>
        <taxon>Betaproteobacteria</taxon>
        <taxon>Burkholderiales</taxon>
        <taxon>Alcaligenaceae</taxon>
        <taxon>Orrella</taxon>
    </lineage>
</organism>
<evidence type="ECO:0000313" key="1">
    <source>
        <dbReference type="EMBL" id="SBT27570.1"/>
    </source>
</evidence>
<reference evidence="2 3" key="2">
    <citation type="submission" date="2017-08" db="EMBL/GenBank/DDBJ databases">
        <authorList>
            <person name="de Groot N.N."/>
        </authorList>
    </citation>
    <scope>NUCLEOTIDE SEQUENCE [LARGE SCALE GENOMIC DNA]</scope>
    <source>
        <strain evidence="2">Orrdi1</strain>
    </source>
</reference>
<dbReference type="EMBL" id="FLRC01000054">
    <property type="protein sequence ID" value="SBT27570.1"/>
    <property type="molecule type" value="Genomic_DNA"/>
</dbReference>
<evidence type="ECO:0000313" key="3">
    <source>
        <dbReference type="Proteomes" id="UP000078558"/>
    </source>
</evidence>
<keyword evidence="3" id="KW-1185">Reference proteome</keyword>
<dbReference type="KEGG" id="odi:ODI_R1208"/>
<evidence type="ECO:0000313" key="2">
    <source>
        <dbReference type="EMBL" id="SOE48059.1"/>
    </source>
</evidence>
<gene>
    <name evidence="1" type="ORF">ODI_02472</name>
    <name evidence="2" type="ORF">ODI_R1208</name>
</gene>
<dbReference type="RefSeq" id="WP_067759396.1">
    <property type="nucleotide sequence ID" value="NZ_LT907988.1"/>
</dbReference>
<dbReference type="Proteomes" id="UP000078558">
    <property type="component" value="Chromosome I"/>
</dbReference>
<name>A0A1C3K7T2_9BURK</name>
<proteinExistence type="predicted"/>
<accession>A0A1C3K7T2</accession>
<protein>
    <submittedName>
        <fullName evidence="1">Uncharacterized protein</fullName>
    </submittedName>
</protein>
<dbReference type="AlphaFoldDB" id="A0A1C3K7T2"/>
<dbReference type="EMBL" id="LT907988">
    <property type="protein sequence ID" value="SOE48059.1"/>
    <property type="molecule type" value="Genomic_DNA"/>
</dbReference>
<reference evidence="1 3" key="1">
    <citation type="submission" date="2016-06" db="EMBL/GenBank/DDBJ databases">
        <authorList>
            <person name="Kjaerup R.B."/>
            <person name="Dalgaard T.S."/>
            <person name="Juul-Madsen H.R."/>
        </authorList>
    </citation>
    <scope>NUCLEOTIDE SEQUENCE [LARGE SCALE GENOMIC DNA]</scope>
    <source>
        <strain evidence="1">Orrdi1</strain>
    </source>
</reference>
<sequence length="73" mass="7791">MKEIDGKAVLQYALDCLLMAAKQQGYDLSDLLSKARAVAMDSGDKSGAGITKSACKTEVVKRITEAVDRVQSV</sequence>